<keyword evidence="4" id="KW-1015">Disulfide bond</keyword>
<evidence type="ECO:0000256" key="4">
    <source>
        <dbReference type="ARBA" id="ARBA00023157"/>
    </source>
</evidence>
<keyword evidence="5" id="KW-0676">Redox-active center</keyword>
<dbReference type="PROSITE" id="PS00573">
    <property type="entry name" value="PYRIDINE_REDOX_2"/>
    <property type="match status" value="1"/>
</dbReference>
<dbReference type="PRINTS" id="PR00469">
    <property type="entry name" value="PNDRDTASEII"/>
</dbReference>
<dbReference type="Gene3D" id="3.50.50.60">
    <property type="entry name" value="FAD/NAD(P)-binding domain"/>
    <property type="match status" value="2"/>
</dbReference>
<sequence>MGMKYDLIVVGSGAAGLAAALYAGRYKMSTLVVAGEFGGETSTAGRIENYPGVKALDGYELMKIMKEQAVEAGAEIAKGRVVNIEKSENGFRVATEKEMFEGATVILAIGSRRRHLNLPNEKELTGNGVHYCWTCDGPLYGGKTVAMVGGGDSSVKGVNFLAEYAKKVYLIVRGSEVHAEPINAERMKNLGDKVEVLLDHEIKEIVGAQKLEKLVLSSTKHKTGEESDDLVVDGMFIEIGFDPDRAFADQLGLELDEKGYMKVDNMMRTRVPGIFAAGDATTHFGSFKQDITAAATGAVAATAAYEHLARG</sequence>
<evidence type="ECO:0000259" key="6">
    <source>
        <dbReference type="Pfam" id="PF07992"/>
    </source>
</evidence>
<dbReference type="InterPro" id="IPR023753">
    <property type="entry name" value="FAD/NAD-binding_dom"/>
</dbReference>
<dbReference type="AlphaFoldDB" id="A0A1G2QWA2"/>
<proteinExistence type="predicted"/>
<evidence type="ECO:0000256" key="5">
    <source>
        <dbReference type="ARBA" id="ARBA00023284"/>
    </source>
</evidence>
<dbReference type="PRINTS" id="PR00368">
    <property type="entry name" value="FADPNR"/>
</dbReference>
<keyword evidence="3" id="KW-0560">Oxidoreductase</keyword>
<evidence type="ECO:0000256" key="1">
    <source>
        <dbReference type="ARBA" id="ARBA00022630"/>
    </source>
</evidence>
<keyword evidence="2" id="KW-0274">FAD</keyword>
<organism evidence="7 8">
    <name type="scientific">Candidatus Wildermuthbacteria bacterium RIFCSPHIGHO2_01_FULL_48_27b</name>
    <dbReference type="NCBI Taxonomy" id="1802447"/>
    <lineage>
        <taxon>Bacteria</taxon>
        <taxon>Candidatus Wildermuthiibacteriota</taxon>
    </lineage>
</organism>
<comment type="caution">
    <text evidence="7">The sequence shown here is derived from an EMBL/GenBank/DDBJ whole genome shotgun (WGS) entry which is preliminary data.</text>
</comment>
<evidence type="ECO:0000256" key="2">
    <source>
        <dbReference type="ARBA" id="ARBA00022827"/>
    </source>
</evidence>
<accession>A0A1G2QWA2</accession>
<evidence type="ECO:0000313" key="7">
    <source>
        <dbReference type="EMBL" id="OHA64717.1"/>
    </source>
</evidence>
<dbReference type="Proteomes" id="UP000178170">
    <property type="component" value="Unassembled WGS sequence"/>
</dbReference>
<dbReference type="GO" id="GO:0016668">
    <property type="term" value="F:oxidoreductase activity, acting on a sulfur group of donors, NAD(P) as acceptor"/>
    <property type="evidence" value="ECO:0007669"/>
    <property type="project" value="UniProtKB-ARBA"/>
</dbReference>
<dbReference type="SUPFAM" id="SSF51905">
    <property type="entry name" value="FAD/NAD(P)-binding domain"/>
    <property type="match status" value="2"/>
</dbReference>
<dbReference type="InterPro" id="IPR008255">
    <property type="entry name" value="Pyr_nucl-diS_OxRdtase_2_AS"/>
</dbReference>
<dbReference type="Pfam" id="PF07992">
    <property type="entry name" value="Pyr_redox_2"/>
    <property type="match status" value="1"/>
</dbReference>
<evidence type="ECO:0000313" key="8">
    <source>
        <dbReference type="Proteomes" id="UP000178170"/>
    </source>
</evidence>
<dbReference type="EMBL" id="MHTS01000009">
    <property type="protein sequence ID" value="OHA64717.1"/>
    <property type="molecule type" value="Genomic_DNA"/>
</dbReference>
<protein>
    <recommendedName>
        <fullName evidence="6">FAD/NAD(P)-binding domain-containing protein</fullName>
    </recommendedName>
</protein>
<gene>
    <name evidence="7" type="ORF">A2843_00350</name>
</gene>
<feature type="domain" description="FAD/NAD(P)-binding" evidence="6">
    <location>
        <begin position="5"/>
        <end position="289"/>
    </location>
</feature>
<reference evidence="7 8" key="1">
    <citation type="journal article" date="2016" name="Nat. Commun.">
        <title>Thousands of microbial genomes shed light on interconnected biogeochemical processes in an aquifer system.</title>
        <authorList>
            <person name="Anantharaman K."/>
            <person name="Brown C.T."/>
            <person name="Hug L.A."/>
            <person name="Sharon I."/>
            <person name="Castelle C.J."/>
            <person name="Probst A.J."/>
            <person name="Thomas B.C."/>
            <person name="Singh A."/>
            <person name="Wilkins M.J."/>
            <person name="Karaoz U."/>
            <person name="Brodie E.L."/>
            <person name="Williams K.H."/>
            <person name="Hubbard S.S."/>
            <person name="Banfield J.F."/>
        </authorList>
    </citation>
    <scope>NUCLEOTIDE SEQUENCE [LARGE SCALE GENOMIC DNA]</scope>
</reference>
<keyword evidence="1" id="KW-0285">Flavoprotein</keyword>
<dbReference type="InterPro" id="IPR050097">
    <property type="entry name" value="Ferredoxin-NADP_redctase_2"/>
</dbReference>
<evidence type="ECO:0000256" key="3">
    <source>
        <dbReference type="ARBA" id="ARBA00023002"/>
    </source>
</evidence>
<dbReference type="PANTHER" id="PTHR48105">
    <property type="entry name" value="THIOREDOXIN REDUCTASE 1-RELATED-RELATED"/>
    <property type="match status" value="1"/>
</dbReference>
<name>A0A1G2QWA2_9BACT</name>
<dbReference type="InterPro" id="IPR036188">
    <property type="entry name" value="FAD/NAD-bd_sf"/>
</dbReference>